<keyword evidence="6" id="KW-0503">Monooxygenase</keyword>
<evidence type="ECO:0000259" key="5">
    <source>
        <dbReference type="Pfam" id="PF01494"/>
    </source>
</evidence>
<dbReference type="PRINTS" id="PR00420">
    <property type="entry name" value="RNGMNOXGNASE"/>
</dbReference>
<evidence type="ECO:0000256" key="3">
    <source>
        <dbReference type="ARBA" id="ARBA00022827"/>
    </source>
</evidence>
<keyword evidence="3" id="KW-0274">FAD</keyword>
<comment type="caution">
    <text evidence="6">The sequence shown here is derived from an EMBL/GenBank/DDBJ whole genome shotgun (WGS) entry which is preliminary data.</text>
</comment>
<keyword evidence="7" id="KW-1185">Reference proteome</keyword>
<proteinExistence type="predicted"/>
<dbReference type="RefSeq" id="WP_248823898.1">
    <property type="nucleotide sequence ID" value="NZ_JALKFT010000005.1"/>
</dbReference>
<sequence length="354" mass="38122">MAKQALIVGAGVGGLSTAIGLRDAGWSVTVWERWPRVVGVGAALGLWPEAQDGLATIGLGDQFSQASVPVTEAAIYRHDGRRLLRLPGDSPRTPRVRLISRRTLMDLLLTHANDIDIRTGVRADQAALRAQLTETDVLIGADGLRSAVRQTFFGDRTTPRYSGLIGYRGTVDFESGSYGETWGDGALFGNTPMEPGRTNFYAAFRAQPQDTSGLDGLRERFGAWREPIPTILAAAQEADLLRNPIYDLHPPLPGFVAGRVALLGDAAHAMTPHAGRGGCEAIIDAISLVHHLTAATRDDGDDGVTAALRRYDGERRKKAQQIAARSRRIGTVSHARSGATVRNLMLRGLQPLVR</sequence>
<dbReference type="EMBL" id="JALKFT010000005">
    <property type="protein sequence ID" value="MCK9875447.1"/>
    <property type="molecule type" value="Genomic_DNA"/>
</dbReference>
<dbReference type="Pfam" id="PF01494">
    <property type="entry name" value="FAD_binding_3"/>
    <property type="match status" value="1"/>
</dbReference>
<accession>A0ABT0JV71</accession>
<dbReference type="InterPro" id="IPR002938">
    <property type="entry name" value="FAD-bd"/>
</dbReference>
<organism evidence="6 7">
    <name type="scientific">Frankia umida</name>
    <dbReference type="NCBI Taxonomy" id="573489"/>
    <lineage>
        <taxon>Bacteria</taxon>
        <taxon>Bacillati</taxon>
        <taxon>Actinomycetota</taxon>
        <taxon>Actinomycetes</taxon>
        <taxon>Frankiales</taxon>
        <taxon>Frankiaceae</taxon>
        <taxon>Frankia</taxon>
    </lineage>
</organism>
<dbReference type="Proteomes" id="UP001201873">
    <property type="component" value="Unassembled WGS sequence"/>
</dbReference>
<gene>
    <name evidence="6" type="ORF">MXD59_06585</name>
</gene>
<reference evidence="6 7" key="1">
    <citation type="submission" date="2022-04" db="EMBL/GenBank/DDBJ databases">
        <title>Genome diversity in the genus Frankia.</title>
        <authorList>
            <person name="Carlos-Shanley C."/>
            <person name="Hahn D."/>
        </authorList>
    </citation>
    <scope>NUCLEOTIDE SEQUENCE [LARGE SCALE GENOMIC DNA]</scope>
    <source>
        <strain evidence="6 7">Ag45/Mut15</strain>
    </source>
</reference>
<keyword evidence="4" id="KW-0560">Oxidoreductase</keyword>
<dbReference type="SUPFAM" id="SSF51905">
    <property type="entry name" value="FAD/NAD(P)-binding domain"/>
    <property type="match status" value="1"/>
</dbReference>
<dbReference type="PANTHER" id="PTHR46496:SF1">
    <property type="entry name" value="ZEAXANTHIN EPOXIDASE, CHLOROPLASTIC"/>
    <property type="match status" value="1"/>
</dbReference>
<evidence type="ECO:0000256" key="1">
    <source>
        <dbReference type="ARBA" id="ARBA00001974"/>
    </source>
</evidence>
<dbReference type="InterPro" id="IPR036188">
    <property type="entry name" value="FAD/NAD-bd_sf"/>
</dbReference>
<dbReference type="Gene3D" id="3.50.50.60">
    <property type="entry name" value="FAD/NAD(P)-binding domain"/>
    <property type="match status" value="1"/>
</dbReference>
<dbReference type="GO" id="GO:0004497">
    <property type="term" value="F:monooxygenase activity"/>
    <property type="evidence" value="ECO:0007669"/>
    <property type="project" value="UniProtKB-KW"/>
</dbReference>
<evidence type="ECO:0000256" key="4">
    <source>
        <dbReference type="ARBA" id="ARBA00023002"/>
    </source>
</evidence>
<comment type="cofactor">
    <cofactor evidence="1">
        <name>FAD</name>
        <dbReference type="ChEBI" id="CHEBI:57692"/>
    </cofactor>
</comment>
<protein>
    <submittedName>
        <fullName evidence="6">FAD-dependent monooxygenase</fullName>
    </submittedName>
</protein>
<name>A0ABT0JV71_9ACTN</name>
<evidence type="ECO:0000313" key="6">
    <source>
        <dbReference type="EMBL" id="MCK9875447.1"/>
    </source>
</evidence>
<evidence type="ECO:0000313" key="7">
    <source>
        <dbReference type="Proteomes" id="UP001201873"/>
    </source>
</evidence>
<keyword evidence="2" id="KW-0285">Flavoprotein</keyword>
<evidence type="ECO:0000256" key="2">
    <source>
        <dbReference type="ARBA" id="ARBA00022630"/>
    </source>
</evidence>
<feature type="domain" description="FAD-binding" evidence="5">
    <location>
        <begin position="4"/>
        <end position="325"/>
    </location>
</feature>
<dbReference type="PANTHER" id="PTHR46496">
    <property type="match status" value="1"/>
</dbReference>